<organism evidence="2">
    <name type="scientific">uncultured Caudovirales phage</name>
    <dbReference type="NCBI Taxonomy" id="2100421"/>
    <lineage>
        <taxon>Viruses</taxon>
        <taxon>Duplodnaviria</taxon>
        <taxon>Heunggongvirae</taxon>
        <taxon>Uroviricota</taxon>
        <taxon>Caudoviricetes</taxon>
        <taxon>Peduoviridae</taxon>
        <taxon>Maltschvirus</taxon>
        <taxon>Maltschvirus maltsch</taxon>
    </lineage>
</organism>
<evidence type="ECO:0000313" key="3">
    <source>
        <dbReference type="EMBL" id="CAB4204979.1"/>
    </source>
</evidence>
<reference evidence="2" key="1">
    <citation type="submission" date="2020-05" db="EMBL/GenBank/DDBJ databases">
        <authorList>
            <person name="Chiriac C."/>
            <person name="Salcher M."/>
            <person name="Ghai R."/>
            <person name="Kavagutti S V."/>
        </authorList>
    </citation>
    <scope>NUCLEOTIDE SEQUENCE</scope>
</reference>
<evidence type="ECO:0000313" key="2">
    <source>
        <dbReference type="EMBL" id="CAB4195135.1"/>
    </source>
</evidence>
<sequence length="202" mass="19975">MATTISGTSGVTFPAGGVGNPAGAVVGTTDTQTLTNKTLGSGLVAGASLITSGTAVASTSGTSISFTSIPSWVKRITVMFNGMSLSGSANPLIQIGSGSTDITGYVSTSAAVIDASSSAASSSTAGFIMRSATAANTNSGHMVLTNISGNIWISSHYIKTATTTTSIGGGDKTLSGVLDRVVITTTNGTDTFDLGSINILYE</sequence>
<protein>
    <submittedName>
        <fullName evidence="2">Uncharacterized protein</fullName>
    </submittedName>
</protein>
<evidence type="ECO:0000313" key="4">
    <source>
        <dbReference type="EMBL" id="CAB5238141.1"/>
    </source>
</evidence>
<name>A0A6J5RRZ9_9CAUD</name>
<dbReference type="EMBL" id="LR797358">
    <property type="protein sequence ID" value="CAB4204979.1"/>
    <property type="molecule type" value="Genomic_DNA"/>
</dbReference>
<dbReference type="EMBL" id="LR797223">
    <property type="protein sequence ID" value="CAB4195135.1"/>
    <property type="molecule type" value="Genomic_DNA"/>
</dbReference>
<gene>
    <name evidence="2" type="ORF">UFOVP1276_61</name>
    <name evidence="3" type="ORF">UFOVP1403_6</name>
    <name evidence="4" type="ORF">UFOVP1507_77</name>
    <name evidence="1" type="ORF">UFOVP875_3</name>
</gene>
<accession>A0A6J5RRZ9</accession>
<dbReference type="EMBL" id="LR798457">
    <property type="protein sequence ID" value="CAB5238141.1"/>
    <property type="molecule type" value="Genomic_DNA"/>
</dbReference>
<dbReference type="EMBL" id="LR796819">
    <property type="protein sequence ID" value="CAB4168184.1"/>
    <property type="molecule type" value="Genomic_DNA"/>
</dbReference>
<proteinExistence type="predicted"/>
<evidence type="ECO:0000313" key="1">
    <source>
        <dbReference type="EMBL" id="CAB4168184.1"/>
    </source>
</evidence>